<dbReference type="Proteomes" id="UP000015103">
    <property type="component" value="Unassembled WGS sequence"/>
</dbReference>
<evidence type="ECO:0000313" key="2">
    <source>
        <dbReference type="EnsemblMetazoa" id="RPRC004660-PA"/>
    </source>
</evidence>
<protein>
    <recommendedName>
        <fullName evidence="1">Thioredoxin domain-containing protein</fullName>
    </recommendedName>
</protein>
<dbReference type="Pfam" id="PF06110">
    <property type="entry name" value="TXD17-like_Trx"/>
    <property type="match status" value="1"/>
</dbReference>
<dbReference type="InParanoid" id="T1HKT6"/>
<dbReference type="VEuPathDB" id="VectorBase:RPRC004660"/>
<organism evidence="2 3">
    <name type="scientific">Rhodnius prolixus</name>
    <name type="common">Triatomid bug</name>
    <dbReference type="NCBI Taxonomy" id="13249"/>
    <lineage>
        <taxon>Eukaryota</taxon>
        <taxon>Metazoa</taxon>
        <taxon>Ecdysozoa</taxon>
        <taxon>Arthropoda</taxon>
        <taxon>Hexapoda</taxon>
        <taxon>Insecta</taxon>
        <taxon>Pterygota</taxon>
        <taxon>Neoptera</taxon>
        <taxon>Paraneoptera</taxon>
        <taxon>Hemiptera</taxon>
        <taxon>Heteroptera</taxon>
        <taxon>Panheteroptera</taxon>
        <taxon>Cimicomorpha</taxon>
        <taxon>Reduviidae</taxon>
        <taxon>Triatominae</taxon>
        <taxon>Rhodnius</taxon>
    </lineage>
</organism>
<dbReference type="EMBL" id="ACPB03022067">
    <property type="status" value="NOT_ANNOTATED_CDS"/>
    <property type="molecule type" value="Genomic_DNA"/>
</dbReference>
<dbReference type="HOGENOM" id="CLU_1789244_0_0_1"/>
<reference evidence="2" key="1">
    <citation type="submission" date="2015-05" db="UniProtKB">
        <authorList>
            <consortium name="EnsemblMetazoa"/>
        </authorList>
    </citation>
    <scope>IDENTIFICATION</scope>
</reference>
<proteinExistence type="predicted"/>
<feature type="domain" description="Thioredoxin" evidence="1">
    <location>
        <begin position="61"/>
        <end position="135"/>
    </location>
</feature>
<dbReference type="AlphaFoldDB" id="T1HKT6"/>
<dbReference type="InterPro" id="IPR010357">
    <property type="entry name" value="TXNDC17_dom"/>
</dbReference>
<sequence length="145" mass="16621">MTIKKITVTSVKDLKSTLTNMKSETAPIYILFNEKAEKNQPEPTAVQKLINLMNYGTNDVESVIDDYLSFIPESRTINYICCYLSPEMWGPGTQLCADRTFRLLKVPTLLRLNGPQRLELGEITRFPLLSMLFEEDKIMPTQENI</sequence>
<name>T1HKT6_RHOPR</name>
<dbReference type="EnsemblMetazoa" id="RPRC004660-RA">
    <property type="protein sequence ID" value="RPRC004660-PA"/>
    <property type="gene ID" value="RPRC004660"/>
</dbReference>
<dbReference type="Gene3D" id="3.40.30.10">
    <property type="entry name" value="Glutaredoxin"/>
    <property type="match status" value="1"/>
</dbReference>
<accession>T1HKT6</accession>
<keyword evidence="3" id="KW-1185">Reference proteome</keyword>
<evidence type="ECO:0000313" key="3">
    <source>
        <dbReference type="Proteomes" id="UP000015103"/>
    </source>
</evidence>
<evidence type="ECO:0000259" key="1">
    <source>
        <dbReference type="Pfam" id="PF06110"/>
    </source>
</evidence>